<proteinExistence type="inferred from homology"/>
<protein>
    <recommendedName>
        <fullName evidence="5">5-formyltetrahydrofolate cyclo-ligase</fullName>
        <ecNumber evidence="5">6.3.3.2</ecNumber>
    </recommendedName>
</protein>
<sequence length="260" mass="28245">MASSAATSATRTALRQAKGALRKSMASRLRGMSQEEVKGESSRVTLRILGSSTWASSSSVGIYLSTSGEVETDALCRAAFEQGKQVWIPHFALDPGIAAASPPRQPLPPPSPPPTKRTSSFAEEMRMLLLKDVQEYQSLKPNAYGIRELSVEMARVREEALASRTAPDLILVPGVAFDVHANRLGHGKGYYDRYLAQLHKAARARRVAAEKEPISVALSLSPQLLPESQMVPTDENDRPLDAIVAPDRTIFGPGSRWQNA</sequence>
<gene>
    <name evidence="7" type="ORF">IE81DRAFT_295951</name>
</gene>
<dbReference type="GO" id="GO:0005739">
    <property type="term" value="C:mitochondrion"/>
    <property type="evidence" value="ECO:0007669"/>
    <property type="project" value="TreeGrafter"/>
</dbReference>
<evidence type="ECO:0000256" key="3">
    <source>
        <dbReference type="ARBA" id="ARBA00022840"/>
    </source>
</evidence>
<feature type="region of interest" description="Disordered" evidence="6">
    <location>
        <begin position="1"/>
        <end position="40"/>
    </location>
</feature>
<dbReference type="InterPro" id="IPR037171">
    <property type="entry name" value="NagB/RpiA_transferase-like"/>
</dbReference>
<evidence type="ECO:0000256" key="1">
    <source>
        <dbReference type="ARBA" id="ARBA00010638"/>
    </source>
</evidence>
<dbReference type="Gene3D" id="3.40.50.10420">
    <property type="entry name" value="NagB/RpiA/CoA transferase-like"/>
    <property type="match status" value="1"/>
</dbReference>
<dbReference type="EMBL" id="KZ819561">
    <property type="protein sequence ID" value="PWN38693.1"/>
    <property type="molecule type" value="Genomic_DNA"/>
</dbReference>
<feature type="compositionally biased region" description="Low complexity" evidence="6">
    <location>
        <begin position="1"/>
        <end position="13"/>
    </location>
</feature>
<keyword evidence="2" id="KW-0547">Nucleotide-binding</keyword>
<dbReference type="Proteomes" id="UP000245783">
    <property type="component" value="Unassembled WGS sequence"/>
</dbReference>
<dbReference type="FunCoup" id="A0A316VQJ0">
    <property type="interactions" value="161"/>
</dbReference>
<dbReference type="SUPFAM" id="SSF100950">
    <property type="entry name" value="NagB/RpiA/CoA transferase-like"/>
    <property type="match status" value="1"/>
</dbReference>
<dbReference type="InParanoid" id="A0A316VQJ0"/>
<dbReference type="GO" id="GO:0009396">
    <property type="term" value="P:folic acid-containing compound biosynthetic process"/>
    <property type="evidence" value="ECO:0007669"/>
    <property type="project" value="TreeGrafter"/>
</dbReference>
<dbReference type="AlphaFoldDB" id="A0A316VQJ0"/>
<keyword evidence="7" id="KW-0436">Ligase</keyword>
<comment type="catalytic activity">
    <reaction evidence="4">
        <text>(6S)-5-formyl-5,6,7,8-tetrahydrofolate + ATP = (6R)-5,10-methenyltetrahydrofolate + ADP + phosphate</text>
        <dbReference type="Rhea" id="RHEA:10488"/>
        <dbReference type="ChEBI" id="CHEBI:30616"/>
        <dbReference type="ChEBI" id="CHEBI:43474"/>
        <dbReference type="ChEBI" id="CHEBI:57455"/>
        <dbReference type="ChEBI" id="CHEBI:57457"/>
        <dbReference type="ChEBI" id="CHEBI:456216"/>
        <dbReference type="EC" id="6.3.3.2"/>
    </reaction>
</comment>
<keyword evidence="3" id="KW-0067">ATP-binding</keyword>
<accession>A0A316VQJ0</accession>
<evidence type="ECO:0000256" key="4">
    <source>
        <dbReference type="ARBA" id="ARBA00036539"/>
    </source>
</evidence>
<evidence type="ECO:0000256" key="5">
    <source>
        <dbReference type="ARBA" id="ARBA00038966"/>
    </source>
</evidence>
<dbReference type="GO" id="GO:0030272">
    <property type="term" value="F:5-formyltetrahydrofolate cyclo-ligase activity"/>
    <property type="evidence" value="ECO:0007669"/>
    <property type="project" value="UniProtKB-EC"/>
</dbReference>
<feature type="region of interest" description="Disordered" evidence="6">
    <location>
        <begin position="98"/>
        <end position="119"/>
    </location>
</feature>
<dbReference type="EC" id="6.3.3.2" evidence="5"/>
<dbReference type="InterPro" id="IPR002698">
    <property type="entry name" value="FTHF_cligase"/>
</dbReference>
<dbReference type="PANTHER" id="PTHR23407:SF1">
    <property type="entry name" value="5-FORMYLTETRAHYDROFOLATE CYCLO-LIGASE"/>
    <property type="match status" value="1"/>
</dbReference>
<dbReference type="OrthoDB" id="2015992at2759"/>
<evidence type="ECO:0000313" key="8">
    <source>
        <dbReference type="Proteomes" id="UP000245783"/>
    </source>
</evidence>
<dbReference type="InterPro" id="IPR024185">
    <property type="entry name" value="FTHF_cligase-like_sf"/>
</dbReference>
<keyword evidence="8" id="KW-1185">Reference proteome</keyword>
<organism evidence="7 8">
    <name type="scientific">Ceraceosorus guamensis</name>
    <dbReference type="NCBI Taxonomy" id="1522189"/>
    <lineage>
        <taxon>Eukaryota</taxon>
        <taxon>Fungi</taxon>
        <taxon>Dikarya</taxon>
        <taxon>Basidiomycota</taxon>
        <taxon>Ustilaginomycotina</taxon>
        <taxon>Exobasidiomycetes</taxon>
        <taxon>Ceraceosorales</taxon>
        <taxon>Ceraceosoraceae</taxon>
        <taxon>Ceraceosorus</taxon>
    </lineage>
</organism>
<dbReference type="GO" id="GO:0035999">
    <property type="term" value="P:tetrahydrofolate interconversion"/>
    <property type="evidence" value="ECO:0007669"/>
    <property type="project" value="TreeGrafter"/>
</dbReference>
<dbReference type="PANTHER" id="PTHR23407">
    <property type="entry name" value="ATPASE INHIBITOR/5-FORMYLTETRAHYDROFOLATE CYCLO-LIGASE"/>
    <property type="match status" value="1"/>
</dbReference>
<evidence type="ECO:0000256" key="6">
    <source>
        <dbReference type="SAM" id="MobiDB-lite"/>
    </source>
</evidence>
<evidence type="ECO:0000313" key="7">
    <source>
        <dbReference type="EMBL" id="PWN38693.1"/>
    </source>
</evidence>
<dbReference type="STRING" id="1522189.A0A316VQJ0"/>
<dbReference type="Pfam" id="PF01812">
    <property type="entry name" value="5-FTHF_cyc-lig"/>
    <property type="match status" value="1"/>
</dbReference>
<comment type="similarity">
    <text evidence="1">Belongs to the 5-formyltetrahydrofolate cyclo-ligase family.</text>
</comment>
<dbReference type="RefSeq" id="XP_025365853.1">
    <property type="nucleotide sequence ID" value="XM_025512119.1"/>
</dbReference>
<feature type="compositionally biased region" description="Pro residues" evidence="6">
    <location>
        <begin position="103"/>
        <end position="115"/>
    </location>
</feature>
<evidence type="ECO:0000256" key="2">
    <source>
        <dbReference type="ARBA" id="ARBA00022741"/>
    </source>
</evidence>
<name>A0A316VQJ0_9BASI</name>
<reference evidence="7 8" key="1">
    <citation type="journal article" date="2018" name="Mol. Biol. Evol.">
        <title>Broad Genomic Sampling Reveals a Smut Pathogenic Ancestry of the Fungal Clade Ustilaginomycotina.</title>
        <authorList>
            <person name="Kijpornyongpan T."/>
            <person name="Mondo S.J."/>
            <person name="Barry K."/>
            <person name="Sandor L."/>
            <person name="Lee J."/>
            <person name="Lipzen A."/>
            <person name="Pangilinan J."/>
            <person name="LaButti K."/>
            <person name="Hainaut M."/>
            <person name="Henrissat B."/>
            <person name="Grigoriev I.V."/>
            <person name="Spatafora J.W."/>
            <person name="Aime M.C."/>
        </authorList>
    </citation>
    <scope>NUCLEOTIDE SEQUENCE [LARGE SCALE GENOMIC DNA]</scope>
    <source>
        <strain evidence="7 8">MCA 4658</strain>
    </source>
</reference>
<dbReference type="GeneID" id="37033989"/>
<dbReference type="GO" id="GO:0005524">
    <property type="term" value="F:ATP binding"/>
    <property type="evidence" value="ECO:0007669"/>
    <property type="project" value="UniProtKB-KW"/>
</dbReference>